<organism evidence="3 4">
    <name type="scientific">Actinophytocola algeriensis</name>
    <dbReference type="NCBI Taxonomy" id="1768010"/>
    <lineage>
        <taxon>Bacteria</taxon>
        <taxon>Bacillati</taxon>
        <taxon>Actinomycetota</taxon>
        <taxon>Actinomycetes</taxon>
        <taxon>Pseudonocardiales</taxon>
        <taxon>Pseudonocardiaceae</taxon>
    </lineage>
</organism>
<feature type="region of interest" description="Disordered" evidence="1">
    <location>
        <begin position="296"/>
        <end position="317"/>
    </location>
</feature>
<reference evidence="3 4" key="1">
    <citation type="submission" date="2020-08" db="EMBL/GenBank/DDBJ databases">
        <title>Genomic Encyclopedia of Type Strains, Phase III (KMG-III): the genomes of soil and plant-associated and newly described type strains.</title>
        <authorList>
            <person name="Whitman W."/>
        </authorList>
    </citation>
    <scope>NUCLEOTIDE SEQUENCE [LARGE SCALE GENOMIC DNA]</scope>
    <source>
        <strain evidence="3 4">CECT 8960</strain>
    </source>
</reference>
<evidence type="ECO:0000259" key="2">
    <source>
        <dbReference type="Pfam" id="PF07995"/>
    </source>
</evidence>
<sequence>MTEGLTVPWAVSWLPDGQSALVTQRNDFRVYLVTRSGEKTDVGTVPESEGTGGEGGLMGVAVSPGWETDQSVYFMHTSSDGNRVARMTFDGTALSDYTPVVRGIQKNRYHNGGRLAFGPDGYLYATAGDAQHTELSQDPSSLNGKILRFTTDGEPAPGNPFGTLVYSLGHRNPQGLAWDAEGRLWSAELGQNTYDELNLIEPGGNYGWPVCEGVCDDPEYTNPKATWTTAEASPSGLAIVGDTAFMGALRGQRLWRIELNGTEAGEITSHFQGTYGRFRAVVPVPGANEIWLTTSNADANGGRPPGADRILSSTITG</sequence>
<keyword evidence="4" id="KW-1185">Reference proteome</keyword>
<dbReference type="SUPFAM" id="SSF50952">
    <property type="entry name" value="Soluble quinoprotein glucose dehydrogenase"/>
    <property type="match status" value="1"/>
</dbReference>
<name>A0A7W7VEX0_9PSEU</name>
<dbReference type="Pfam" id="PF07995">
    <property type="entry name" value="GSDH"/>
    <property type="match status" value="1"/>
</dbReference>
<protein>
    <submittedName>
        <fullName evidence="3">Glucose/arabinose dehydrogenase</fullName>
    </submittedName>
</protein>
<dbReference type="PANTHER" id="PTHR19328">
    <property type="entry name" value="HEDGEHOG-INTERACTING PROTEIN"/>
    <property type="match status" value="1"/>
</dbReference>
<dbReference type="PANTHER" id="PTHR19328:SF13">
    <property type="entry name" value="HIPL1 PROTEIN"/>
    <property type="match status" value="1"/>
</dbReference>
<dbReference type="Gene3D" id="2.120.10.30">
    <property type="entry name" value="TolB, C-terminal domain"/>
    <property type="match status" value="1"/>
</dbReference>
<proteinExistence type="predicted"/>
<evidence type="ECO:0000313" key="3">
    <source>
        <dbReference type="EMBL" id="MBB4907696.1"/>
    </source>
</evidence>
<accession>A0A7W7VEX0</accession>
<dbReference type="RefSeq" id="WP_221464003.1">
    <property type="nucleotide sequence ID" value="NZ_JACHJQ010000004.1"/>
</dbReference>
<evidence type="ECO:0000256" key="1">
    <source>
        <dbReference type="SAM" id="MobiDB-lite"/>
    </source>
</evidence>
<dbReference type="Proteomes" id="UP000520767">
    <property type="component" value="Unassembled WGS sequence"/>
</dbReference>
<gene>
    <name evidence="3" type="ORF">FHR82_003938</name>
</gene>
<feature type="domain" description="Glucose/Sorbosone dehydrogenase" evidence="2">
    <location>
        <begin position="5"/>
        <end position="299"/>
    </location>
</feature>
<dbReference type="AlphaFoldDB" id="A0A7W7VEX0"/>
<dbReference type="EMBL" id="JACHJQ010000004">
    <property type="protein sequence ID" value="MBB4907696.1"/>
    <property type="molecule type" value="Genomic_DNA"/>
</dbReference>
<comment type="caution">
    <text evidence="3">The sequence shown here is derived from an EMBL/GenBank/DDBJ whole genome shotgun (WGS) entry which is preliminary data.</text>
</comment>
<dbReference type="InterPro" id="IPR011041">
    <property type="entry name" value="Quinoprot_gluc/sorb_DH_b-prop"/>
</dbReference>
<evidence type="ECO:0000313" key="4">
    <source>
        <dbReference type="Proteomes" id="UP000520767"/>
    </source>
</evidence>
<dbReference type="InterPro" id="IPR012938">
    <property type="entry name" value="Glc/Sorbosone_DH"/>
</dbReference>
<dbReference type="InterPro" id="IPR011042">
    <property type="entry name" value="6-blade_b-propeller_TolB-like"/>
</dbReference>